<keyword evidence="2" id="KW-1133">Transmembrane helix</keyword>
<feature type="transmembrane region" description="Helical" evidence="2">
    <location>
        <begin position="525"/>
        <end position="543"/>
    </location>
</feature>
<feature type="region of interest" description="Disordered" evidence="1">
    <location>
        <begin position="738"/>
        <end position="769"/>
    </location>
</feature>
<evidence type="ECO:0000256" key="1">
    <source>
        <dbReference type="SAM" id="MobiDB-lite"/>
    </source>
</evidence>
<reference evidence="3 4" key="1">
    <citation type="submission" date="2017-12" db="EMBL/GenBank/DDBJ databases">
        <title>Sequencing, de novo assembly and annotation of complete genome of a new Thraustochytrid species, strain FCC1311.</title>
        <authorList>
            <person name="Sedici K."/>
            <person name="Godart F."/>
            <person name="Aiese Cigliano R."/>
            <person name="Sanseverino W."/>
            <person name="Barakat M."/>
            <person name="Ortet P."/>
            <person name="Marechal E."/>
            <person name="Cagnac O."/>
            <person name="Amato A."/>
        </authorList>
    </citation>
    <scope>NUCLEOTIDE SEQUENCE [LARGE SCALE GENOMIC DNA]</scope>
</reference>
<feature type="compositionally biased region" description="Acidic residues" evidence="1">
    <location>
        <begin position="738"/>
        <end position="751"/>
    </location>
</feature>
<evidence type="ECO:0000313" key="3">
    <source>
        <dbReference type="EMBL" id="GBG31149.1"/>
    </source>
</evidence>
<keyword evidence="4" id="KW-1185">Reference proteome</keyword>
<gene>
    <name evidence="3" type="ORF">FCC1311_073702</name>
</gene>
<protein>
    <submittedName>
        <fullName evidence="3">Uncharacterized protein</fullName>
    </submittedName>
</protein>
<dbReference type="AlphaFoldDB" id="A0A2R5GLG0"/>
<dbReference type="Proteomes" id="UP000241890">
    <property type="component" value="Unassembled WGS sequence"/>
</dbReference>
<accession>A0A2R5GLG0</accession>
<keyword evidence="2" id="KW-0472">Membrane</keyword>
<sequence length="786" mass="88851">MAATNSNARYFKVDNLTRQQEQAHLKANRQVRNFGRLDETKIEELASGSLDHSEDPNQLLKKRRPWRLQRFLAELIQTEGVVFGTKSYAGYKLRVLNGGVETVLGRDSHGSLGHLLQTAVHQLNGREAAWWEDFRLWKSLLGTSLINLLPDRPFALYIYSKDPVGDDVPIYYMELEINGDTDRHVLLWELDQVMTEANRFARPHEGSRASEYCSAYQKVYFYMNWEENAPRRVVRAVVSDLPKHEKEVWDDWLAERHEDHWFDAVIAIIVIALSTLLSFSQVLNQPVISLIAGVVVAGIASEEWMPPQTVLLGAIARFYANESLSLRMYYRTDYSLSIKSVLISLLASIAEVSDIFVGEDPACMLPSNCTVNATECEAYLQTNNNTASGLVDYFDTAFEPTPCNCCSFNNQDFLLAIAALINISLLLHTAFSGVYGSFSHSDFPAQTSYFPKIYVEKTGYFRQLVMDCRPVEEFCSVYRPLLHWQRGVQNRFLGDAVDLSAPGSPPSMMCYWLSSPASALMAQKYLVYGIVDIPVFLLPLAIVEQAFALLGGLLTILFDIPVTLALFLVLCVKKTGLIPRSLVRVMVAACMHIYDPIQLMLYVLDAYNGLVAVALHLDTLECRGRSTARLFRWALIQSVRTGRSSNHSWKFGDHIYDDGYYRCSDCIIVNPRTPKLGMIEANKLFYKRHKLLWTTTNGVRYVNPCLSCGDNTVSRRSSLIRQVSHQSMLNPDDIPDVELEHEEDDNDDNDDRDSRFDEDGDAGLYGTGGNFVSAVDAFTDYSTRKQ</sequence>
<organism evidence="3 4">
    <name type="scientific">Hondaea fermentalgiana</name>
    <dbReference type="NCBI Taxonomy" id="2315210"/>
    <lineage>
        <taxon>Eukaryota</taxon>
        <taxon>Sar</taxon>
        <taxon>Stramenopiles</taxon>
        <taxon>Bigyra</taxon>
        <taxon>Labyrinthulomycetes</taxon>
        <taxon>Thraustochytrida</taxon>
        <taxon>Thraustochytriidae</taxon>
        <taxon>Hondaea</taxon>
    </lineage>
</organism>
<keyword evidence="2" id="KW-0812">Transmembrane</keyword>
<dbReference type="InParanoid" id="A0A2R5GLG0"/>
<proteinExistence type="predicted"/>
<name>A0A2R5GLG0_9STRA</name>
<comment type="caution">
    <text evidence="3">The sequence shown here is derived from an EMBL/GenBank/DDBJ whole genome shotgun (WGS) entry which is preliminary data.</text>
</comment>
<evidence type="ECO:0000313" key="4">
    <source>
        <dbReference type="Proteomes" id="UP000241890"/>
    </source>
</evidence>
<feature type="transmembrane region" description="Helical" evidence="2">
    <location>
        <begin position="549"/>
        <end position="572"/>
    </location>
</feature>
<evidence type="ECO:0000256" key="2">
    <source>
        <dbReference type="SAM" id="Phobius"/>
    </source>
</evidence>
<feature type="transmembrane region" description="Helical" evidence="2">
    <location>
        <begin position="413"/>
        <end position="438"/>
    </location>
</feature>
<dbReference type="EMBL" id="BEYU01000092">
    <property type="protein sequence ID" value="GBG31149.1"/>
    <property type="molecule type" value="Genomic_DNA"/>
</dbReference>